<proteinExistence type="predicted"/>
<sequence>MITTSVASALEEICNEIGEFGEPANPALGEMVRKAYQVLDVGGAVAGHYGQGKSLVATLTALLKNLAGTPSVVLKANQVVFSKKKAKLSEVSNLAELGRALKCMNYKKWFNGLGWVWERGLKLGEAADLPDVDVPIEGEGLEKLRNAVAALRERGYHVVVDEFERLVEQPQSYGFRDLSHLVEEFFNLVDRWGNAAGIAIPTSLWVHFDIQIKSRIAPIYYLHQDVTPSAMKIFLERKVGRVGEPLASVEFRNPRAVMRIVAEIKAGRAPEEVVKARAQHLKNIAYMYRSSVKTKEALYVAYLAAWLKQNIYATLTEVDIHRALELGKTLTGTEAVTSEPQVVELLVERRRPLMRRAPGGYVLTASAITHLRDALVGEEPQQRLLTQSGEDNFYLAIELFLA</sequence>
<dbReference type="Proteomes" id="UP000005867">
    <property type="component" value="Chromosome"/>
</dbReference>
<dbReference type="RefSeq" id="WP_014288300.1">
    <property type="nucleotide sequence ID" value="NC_016645.1"/>
</dbReference>
<protein>
    <submittedName>
        <fullName evidence="1">Uncharacterized protein</fullName>
    </submittedName>
</protein>
<dbReference type="OrthoDB" id="28782at2157"/>
<name>G7VBX2_9CREN</name>
<dbReference type="GeneID" id="11595292"/>
<evidence type="ECO:0000313" key="2">
    <source>
        <dbReference type="Proteomes" id="UP000005867"/>
    </source>
</evidence>
<dbReference type="EMBL" id="CP003098">
    <property type="protein sequence ID" value="AET32472.1"/>
    <property type="molecule type" value="Genomic_DNA"/>
</dbReference>
<evidence type="ECO:0000313" key="1">
    <source>
        <dbReference type="EMBL" id="AET32472.1"/>
    </source>
</evidence>
<dbReference type="HOGENOM" id="CLU_679016_0_0_2"/>
<dbReference type="AlphaFoldDB" id="G7VBX2"/>
<organism evidence="1 2">
    <name type="scientific">Pyrobaculum ferrireducens</name>
    <dbReference type="NCBI Taxonomy" id="1104324"/>
    <lineage>
        <taxon>Archaea</taxon>
        <taxon>Thermoproteota</taxon>
        <taxon>Thermoprotei</taxon>
        <taxon>Thermoproteales</taxon>
        <taxon>Thermoproteaceae</taxon>
        <taxon>Pyrobaculum</taxon>
    </lineage>
</organism>
<keyword evidence="2" id="KW-1185">Reference proteome</keyword>
<accession>G7VBX2</accession>
<dbReference type="KEGG" id="pyr:P186_1035"/>
<gene>
    <name evidence="1" type="ORF">P186_1035</name>
</gene>
<dbReference type="eggNOG" id="arCOG06995">
    <property type="taxonomic scope" value="Archaea"/>
</dbReference>
<dbReference type="STRING" id="1104324.P186_1035"/>
<dbReference type="BioCyc" id="PSP1104324:GJSN-1011-MONOMER"/>
<reference evidence="1 2" key="1">
    <citation type="journal article" date="2012" name="J. Bacteriol.">
        <title>Complete genome sequence of strain 1860, a crenarchaeon of the genus pyrobaculum able to grow with various electron acceptors.</title>
        <authorList>
            <person name="Mardanov A.V."/>
            <person name="Gumerov V.M."/>
            <person name="Slobodkina G.B."/>
            <person name="Beletsky A.V."/>
            <person name="Bonch-Osmolovskaya E.A."/>
            <person name="Ravin N.V."/>
            <person name="Skryabin K.G."/>
        </authorList>
    </citation>
    <scope>NUCLEOTIDE SEQUENCE [LARGE SCALE GENOMIC DNA]</scope>
    <source>
        <strain evidence="1 2">1860</strain>
    </source>
</reference>